<keyword evidence="1" id="KW-0732">Signal</keyword>
<dbReference type="PANTHER" id="PTHR43329">
    <property type="entry name" value="EPOXIDE HYDROLASE"/>
    <property type="match status" value="1"/>
</dbReference>
<evidence type="ECO:0000259" key="2">
    <source>
        <dbReference type="Pfam" id="PF00561"/>
    </source>
</evidence>
<dbReference type="InterPro" id="IPR006311">
    <property type="entry name" value="TAT_signal"/>
</dbReference>
<evidence type="ECO:0000256" key="1">
    <source>
        <dbReference type="SAM" id="SignalP"/>
    </source>
</evidence>
<dbReference type="InterPro" id="IPR000073">
    <property type="entry name" value="AB_hydrolase_1"/>
</dbReference>
<dbReference type="Gene3D" id="3.40.50.1820">
    <property type="entry name" value="alpha/beta hydrolase"/>
    <property type="match status" value="1"/>
</dbReference>
<dbReference type="Pfam" id="PF00561">
    <property type="entry name" value="Abhydrolase_1"/>
    <property type="match status" value="1"/>
</dbReference>
<gene>
    <name evidence="3" type="ordered locus">Caul_0491</name>
</gene>
<keyword evidence="3" id="KW-0378">Hydrolase</keyword>
<dbReference type="SUPFAM" id="SSF53474">
    <property type="entry name" value="alpha/beta-Hydrolases"/>
    <property type="match status" value="1"/>
</dbReference>
<dbReference type="HOGENOM" id="CLU_020336_7_1_5"/>
<dbReference type="KEGG" id="cak:Caul_0491"/>
<dbReference type="AlphaFoldDB" id="B0T6K8"/>
<feature type="signal peptide" evidence="1">
    <location>
        <begin position="1"/>
        <end position="22"/>
    </location>
</feature>
<dbReference type="InterPro" id="IPR029058">
    <property type="entry name" value="AB_hydrolase_fold"/>
</dbReference>
<dbReference type="eggNOG" id="COG0596">
    <property type="taxonomic scope" value="Bacteria"/>
</dbReference>
<dbReference type="EMBL" id="CP000927">
    <property type="protein sequence ID" value="ABZ69625.1"/>
    <property type="molecule type" value="Genomic_DNA"/>
</dbReference>
<dbReference type="PROSITE" id="PS51318">
    <property type="entry name" value="TAT"/>
    <property type="match status" value="1"/>
</dbReference>
<dbReference type="STRING" id="366602.Caul_0491"/>
<proteinExistence type="predicted"/>
<organism evidence="3">
    <name type="scientific">Caulobacter sp. (strain K31)</name>
    <dbReference type="NCBI Taxonomy" id="366602"/>
    <lineage>
        <taxon>Bacteria</taxon>
        <taxon>Pseudomonadati</taxon>
        <taxon>Pseudomonadota</taxon>
        <taxon>Alphaproteobacteria</taxon>
        <taxon>Caulobacterales</taxon>
        <taxon>Caulobacteraceae</taxon>
        <taxon>Caulobacter</taxon>
    </lineage>
</organism>
<dbReference type="GO" id="GO:0016787">
    <property type="term" value="F:hydrolase activity"/>
    <property type="evidence" value="ECO:0007669"/>
    <property type="project" value="UniProtKB-KW"/>
</dbReference>
<accession>B0T6K8</accession>
<feature type="domain" description="AB hydrolase-1" evidence="2">
    <location>
        <begin position="55"/>
        <end position="267"/>
    </location>
</feature>
<reference evidence="3" key="1">
    <citation type="submission" date="2008-01" db="EMBL/GenBank/DDBJ databases">
        <title>Complete sequence of chromosome of Caulobacter sp. K31.</title>
        <authorList>
            <consortium name="US DOE Joint Genome Institute"/>
            <person name="Copeland A."/>
            <person name="Lucas S."/>
            <person name="Lapidus A."/>
            <person name="Barry K."/>
            <person name="Glavina del Rio T."/>
            <person name="Dalin E."/>
            <person name="Tice H."/>
            <person name="Pitluck S."/>
            <person name="Bruce D."/>
            <person name="Goodwin L."/>
            <person name="Thompson L.S."/>
            <person name="Brettin T."/>
            <person name="Detter J.C."/>
            <person name="Han C."/>
            <person name="Schmutz J."/>
            <person name="Larimer F."/>
            <person name="Land M."/>
            <person name="Hauser L."/>
            <person name="Kyrpides N."/>
            <person name="Kim E."/>
            <person name="Stephens C."/>
            <person name="Richardson P."/>
        </authorList>
    </citation>
    <scope>NUCLEOTIDE SEQUENCE [LARGE SCALE GENOMIC DNA]</scope>
    <source>
        <strain evidence="3">K31</strain>
    </source>
</reference>
<name>B0T6K8_CAUSK</name>
<evidence type="ECO:0000313" key="3">
    <source>
        <dbReference type="EMBL" id="ABZ69625.1"/>
    </source>
</evidence>
<protein>
    <submittedName>
        <fullName evidence="3">Alpha/beta hydrolase fold</fullName>
    </submittedName>
</protein>
<sequence length="321" mass="34886" precursor="true">MMDRRIMLVGGAALAVAPAGSAAATASPPFFPGFRRLDMNAGGVRFAGVIGGSGPPLLLLHGYPETHIAWRKIAGDLSRHYTVIAPDLPGYGASRPAAMSPRWTKRRVGEALVALMRTLGYERFTVIGHDRGARSGYRLVLDHAGVVKAFVSLTVAPTLDVLEGVDYRFAQKNYHWFLFAQPPPLPETLLAAGPDAVINWEFDVMRAADDAVIEPAARDAYRSAFRDPAVQHAMCEDYRAALDEDLVLDRADRSAGRKLDCPVLVLWPQVEAVGKPPPLEAWKRWADNVVGATTTGDHLQAEDRPAEVLAALIPFLARHAI</sequence>
<dbReference type="ESTHER" id="causk-b0t6k8">
    <property type="family name" value="Haloacetate_dehalogenase"/>
</dbReference>
<feature type="chain" id="PRO_5002756072" evidence="1">
    <location>
        <begin position="23"/>
        <end position="321"/>
    </location>
</feature>